<keyword evidence="3" id="KW-0378">Hydrolase</keyword>
<feature type="binding site" evidence="4">
    <location>
        <position position="5"/>
    </location>
    <ligand>
        <name>a divalent metal cation</name>
        <dbReference type="ChEBI" id="CHEBI:60240"/>
        <label>1</label>
    </ligand>
</feature>
<dbReference type="PIRSF" id="PIRSF005902">
    <property type="entry name" value="DNase_TatD"/>
    <property type="match status" value="1"/>
</dbReference>
<dbReference type="EMBL" id="DNWC01000141">
    <property type="protein sequence ID" value="HBJ09481.1"/>
    <property type="molecule type" value="Genomic_DNA"/>
</dbReference>
<feature type="binding site" evidence="4">
    <location>
        <position position="128"/>
    </location>
    <ligand>
        <name>a divalent metal cation</name>
        <dbReference type="ChEBI" id="CHEBI:60240"/>
        <label>2</label>
    </ligand>
</feature>
<dbReference type="CDD" id="cd01310">
    <property type="entry name" value="TatD_DNAse"/>
    <property type="match status" value="1"/>
</dbReference>
<evidence type="ECO:0000256" key="4">
    <source>
        <dbReference type="PIRSR" id="PIRSR005902-1"/>
    </source>
</evidence>
<dbReference type="AlphaFoldDB" id="A0A316R540"/>
<evidence type="ECO:0000313" key="6">
    <source>
        <dbReference type="Proteomes" id="UP000262954"/>
    </source>
</evidence>
<dbReference type="RefSeq" id="WP_022389576.1">
    <property type="nucleotide sequence ID" value="NZ_CAUAJF010000041.1"/>
</dbReference>
<dbReference type="GO" id="GO:0046872">
    <property type="term" value="F:metal ion binding"/>
    <property type="evidence" value="ECO:0007669"/>
    <property type="project" value="UniProtKB-KW"/>
</dbReference>
<sequence>MIDTHTHIYLQEFDEDRRAVIDRAEKSGITRMILPNVDVETVGALRQTLNDCSSLCKGAMGLHPTSINQDYKRDLSCIEAELDRGEYCAVGEIGMDLYWDKTFLREQIDAFTSQVRWSCNKKIPVIIHCRDAFDETVAALKSLSSLSLTGVFHSFGGTPDQVKIIRELGDFYFGINGVVTFKNARLDETIREIGVDRVLLETDAPYLAPVPFRGKRNEPSYIVKTAEKIAEILGLSNQEVEERTSRNAEILFKL</sequence>
<dbReference type="NCBIfam" id="TIGR00010">
    <property type="entry name" value="YchF/TatD family DNA exonuclease"/>
    <property type="match status" value="1"/>
</dbReference>
<feature type="binding site" evidence="4">
    <location>
        <position position="92"/>
    </location>
    <ligand>
        <name>a divalent metal cation</name>
        <dbReference type="ChEBI" id="CHEBI:60240"/>
        <label>1</label>
    </ligand>
</feature>
<name>A0A316R540_9BACT</name>
<evidence type="ECO:0000256" key="2">
    <source>
        <dbReference type="ARBA" id="ARBA00022723"/>
    </source>
</evidence>
<protein>
    <submittedName>
        <fullName evidence="5">TatD family deoxyribonuclease</fullName>
    </submittedName>
</protein>
<dbReference type="Proteomes" id="UP000262954">
    <property type="component" value="Unassembled WGS sequence"/>
</dbReference>
<dbReference type="InterPro" id="IPR015991">
    <property type="entry name" value="TatD/YcfH-like"/>
</dbReference>
<dbReference type="InterPro" id="IPR032466">
    <property type="entry name" value="Metal_Hydrolase"/>
</dbReference>
<dbReference type="Gene3D" id="3.20.20.140">
    <property type="entry name" value="Metal-dependent hydrolases"/>
    <property type="match status" value="1"/>
</dbReference>
<dbReference type="InterPro" id="IPR001130">
    <property type="entry name" value="TatD-like"/>
</dbReference>
<evidence type="ECO:0000313" key="5">
    <source>
        <dbReference type="EMBL" id="HBJ09481.1"/>
    </source>
</evidence>
<dbReference type="GO" id="GO:0005829">
    <property type="term" value="C:cytosol"/>
    <property type="evidence" value="ECO:0007669"/>
    <property type="project" value="TreeGrafter"/>
</dbReference>
<dbReference type="GO" id="GO:0004536">
    <property type="term" value="F:DNA nuclease activity"/>
    <property type="evidence" value="ECO:0007669"/>
    <property type="project" value="InterPro"/>
</dbReference>
<organism evidence="5 6">
    <name type="scientific">Coprobacter fastidiosus</name>
    <dbReference type="NCBI Taxonomy" id="1099853"/>
    <lineage>
        <taxon>Bacteria</taxon>
        <taxon>Pseudomonadati</taxon>
        <taxon>Bacteroidota</taxon>
        <taxon>Bacteroidia</taxon>
        <taxon>Bacteroidales</taxon>
        <taxon>Barnesiellaceae</taxon>
        <taxon>Coprobacter</taxon>
    </lineage>
</organism>
<dbReference type="SUPFAM" id="SSF51556">
    <property type="entry name" value="Metallo-dependent hydrolases"/>
    <property type="match status" value="1"/>
</dbReference>
<evidence type="ECO:0000256" key="1">
    <source>
        <dbReference type="ARBA" id="ARBA00009275"/>
    </source>
</evidence>
<dbReference type="InterPro" id="IPR018228">
    <property type="entry name" value="DNase_TatD-rel_CS"/>
</dbReference>
<dbReference type="PANTHER" id="PTHR46124">
    <property type="entry name" value="D-AMINOACYL-TRNA DEACYLASE"/>
    <property type="match status" value="1"/>
</dbReference>
<keyword evidence="2 4" id="KW-0479">Metal-binding</keyword>
<accession>A0A316R540</accession>
<dbReference type="PROSITE" id="PS01090">
    <property type="entry name" value="TATD_2"/>
    <property type="match status" value="1"/>
</dbReference>
<dbReference type="GO" id="GO:0016788">
    <property type="term" value="F:hydrolase activity, acting on ester bonds"/>
    <property type="evidence" value="ECO:0007669"/>
    <property type="project" value="InterPro"/>
</dbReference>
<feature type="binding site" evidence="4">
    <location>
        <position position="7"/>
    </location>
    <ligand>
        <name>a divalent metal cation</name>
        <dbReference type="ChEBI" id="CHEBI:60240"/>
        <label>1</label>
    </ligand>
</feature>
<feature type="binding site" evidence="4">
    <location>
        <position position="203"/>
    </location>
    <ligand>
        <name>a divalent metal cation</name>
        <dbReference type="ChEBI" id="CHEBI:60240"/>
        <label>1</label>
    </ligand>
</feature>
<comment type="similarity">
    <text evidence="1">Belongs to the metallo-dependent hydrolases superfamily. TatD-type hydrolase family.</text>
</comment>
<dbReference type="Pfam" id="PF01026">
    <property type="entry name" value="TatD_DNase"/>
    <property type="match status" value="1"/>
</dbReference>
<feature type="binding site" evidence="4">
    <location>
        <position position="153"/>
    </location>
    <ligand>
        <name>a divalent metal cation</name>
        <dbReference type="ChEBI" id="CHEBI:60240"/>
        <label>2</label>
    </ligand>
</feature>
<dbReference type="PANTHER" id="PTHR46124:SF4">
    <property type="entry name" value="HYDROLASE TATD"/>
    <property type="match status" value="1"/>
</dbReference>
<dbReference type="FunFam" id="3.20.20.140:FF:000005">
    <property type="entry name" value="TatD family hydrolase"/>
    <property type="match status" value="1"/>
</dbReference>
<gene>
    <name evidence="5" type="ORF">DDY73_10810</name>
</gene>
<comment type="caution">
    <text evidence="5">The sequence shown here is derived from an EMBL/GenBank/DDBJ whole genome shotgun (WGS) entry which is preliminary data.</text>
</comment>
<reference evidence="5 6" key="1">
    <citation type="journal article" date="2018" name="Nat. Biotechnol.">
        <title>A standardized bacterial taxonomy based on genome phylogeny substantially revises the tree of life.</title>
        <authorList>
            <person name="Parks D.H."/>
            <person name="Chuvochina M."/>
            <person name="Waite D.W."/>
            <person name="Rinke C."/>
            <person name="Skarshewski A."/>
            <person name="Chaumeil P.A."/>
            <person name="Hugenholtz P."/>
        </authorList>
    </citation>
    <scope>NUCLEOTIDE SEQUENCE [LARGE SCALE GENOMIC DNA]</scope>
    <source>
        <strain evidence="5">UBA11482</strain>
    </source>
</reference>
<evidence type="ECO:0000256" key="3">
    <source>
        <dbReference type="ARBA" id="ARBA00022801"/>
    </source>
</evidence>
<proteinExistence type="inferred from homology"/>